<feature type="transmembrane region" description="Helical" evidence="6">
    <location>
        <begin position="378"/>
        <end position="401"/>
    </location>
</feature>
<dbReference type="Proteomes" id="UP000235786">
    <property type="component" value="Unassembled WGS sequence"/>
</dbReference>
<feature type="transmembrane region" description="Helical" evidence="6">
    <location>
        <begin position="267"/>
        <end position="291"/>
    </location>
</feature>
<evidence type="ECO:0000256" key="6">
    <source>
        <dbReference type="SAM" id="Phobius"/>
    </source>
</evidence>
<dbReference type="Gene3D" id="1.20.1250.20">
    <property type="entry name" value="MFS general substrate transporter like domains"/>
    <property type="match status" value="2"/>
</dbReference>
<evidence type="ECO:0000313" key="8">
    <source>
        <dbReference type="EMBL" id="PMD32837.1"/>
    </source>
</evidence>
<evidence type="ECO:0000256" key="3">
    <source>
        <dbReference type="ARBA" id="ARBA00022692"/>
    </source>
</evidence>
<evidence type="ECO:0000256" key="5">
    <source>
        <dbReference type="ARBA" id="ARBA00023136"/>
    </source>
</evidence>
<evidence type="ECO:0000313" key="9">
    <source>
        <dbReference type="Proteomes" id="UP000235786"/>
    </source>
</evidence>
<dbReference type="Pfam" id="PF00083">
    <property type="entry name" value="Sugar_tr"/>
    <property type="match status" value="3"/>
</dbReference>
<feature type="transmembrane region" description="Helical" evidence="6">
    <location>
        <begin position="181"/>
        <end position="205"/>
    </location>
</feature>
<evidence type="ECO:0000256" key="2">
    <source>
        <dbReference type="ARBA" id="ARBA00010992"/>
    </source>
</evidence>
<feature type="transmembrane region" description="Helical" evidence="6">
    <location>
        <begin position="217"/>
        <end position="239"/>
    </location>
</feature>
<comment type="subcellular location">
    <subcellularLocation>
        <location evidence="1">Membrane</location>
        <topology evidence="1">Multi-pass membrane protein</topology>
    </subcellularLocation>
</comment>
<feature type="transmembrane region" description="Helical" evidence="6">
    <location>
        <begin position="49"/>
        <end position="66"/>
    </location>
</feature>
<keyword evidence="3 6" id="KW-0812">Transmembrane</keyword>
<name>A0A2J6R2T6_HYAVF</name>
<accession>A0A2J6R2T6</accession>
<dbReference type="InterPro" id="IPR005828">
    <property type="entry name" value="MFS_sugar_transport-like"/>
</dbReference>
<dbReference type="GO" id="GO:0005351">
    <property type="term" value="F:carbohydrate:proton symporter activity"/>
    <property type="evidence" value="ECO:0007669"/>
    <property type="project" value="TreeGrafter"/>
</dbReference>
<organism evidence="8 9">
    <name type="scientific">Hyaloscypha variabilis (strain UAMH 11265 / GT02V1 / F)</name>
    <name type="common">Meliniomyces variabilis</name>
    <dbReference type="NCBI Taxonomy" id="1149755"/>
    <lineage>
        <taxon>Eukaryota</taxon>
        <taxon>Fungi</taxon>
        <taxon>Dikarya</taxon>
        <taxon>Ascomycota</taxon>
        <taxon>Pezizomycotina</taxon>
        <taxon>Leotiomycetes</taxon>
        <taxon>Helotiales</taxon>
        <taxon>Hyaloscyphaceae</taxon>
        <taxon>Hyaloscypha</taxon>
        <taxon>Hyaloscypha variabilis</taxon>
    </lineage>
</organism>
<sequence>MASRDIEQGRNVAIVSVAGNSDLMQETGHATQQADHKISKWGAIKENPINFLWCVYGIWALIVIGFDNQAGGLVVSIPEFRKDYGKAFKGGYVIDAQWQSAFSGGPVASSVIGSLAAGYFGDLIGRRWTITAGLSFTFVGVALEFSSDTVQVFFAGKFINGLALGILTTMVLTWVSEVSPLVLRGLMTGLCNVSFCIGPFVAVLIENSVATKTNKWAYRALFVSQWGFGITSVLIAPFMPESPWWLIGKDRDDALKQLRRTNLRRTIITIMPLTIQAMSGVAYISSYGTYYFQLAGISTARSFQIACGAQALSIAGNIGAFLIIDRVGRRPLVLWVFWLSDVTVGLTVFYNFAYNFAIGAVAYAIIAETATSRLRAKSIAISSTIQAALFTMWQFVLPYIFNPNEGNLGARTSFIFGGLSVLCWIYLYFYQPETARRSFEETDEMFLKHVPARKFKGFKTDTEQMGEDALRSKTEILHVEVKAE</sequence>
<keyword evidence="4 6" id="KW-1133">Transmembrane helix</keyword>
<keyword evidence="9" id="KW-1185">Reference proteome</keyword>
<dbReference type="OrthoDB" id="6612291at2759"/>
<dbReference type="EMBL" id="KZ613957">
    <property type="protein sequence ID" value="PMD32837.1"/>
    <property type="molecule type" value="Genomic_DNA"/>
</dbReference>
<dbReference type="GO" id="GO:0016020">
    <property type="term" value="C:membrane"/>
    <property type="evidence" value="ECO:0007669"/>
    <property type="project" value="UniProtKB-SubCell"/>
</dbReference>
<dbReference type="SUPFAM" id="SSF103473">
    <property type="entry name" value="MFS general substrate transporter"/>
    <property type="match status" value="1"/>
</dbReference>
<dbReference type="InterPro" id="IPR050360">
    <property type="entry name" value="MFS_Sugar_Transporters"/>
</dbReference>
<proteinExistence type="inferred from homology"/>
<evidence type="ECO:0000259" key="7">
    <source>
        <dbReference type="PROSITE" id="PS50850"/>
    </source>
</evidence>
<dbReference type="PANTHER" id="PTHR48022:SF22">
    <property type="entry name" value="MAJOR FACILITATOR SUPERFAMILY (MFS) PROFILE DOMAIN-CONTAINING PROTEIN"/>
    <property type="match status" value="1"/>
</dbReference>
<dbReference type="InterPro" id="IPR036259">
    <property type="entry name" value="MFS_trans_sf"/>
</dbReference>
<feature type="transmembrane region" description="Helical" evidence="6">
    <location>
        <begin position="413"/>
        <end position="430"/>
    </location>
</feature>
<feature type="transmembrane region" description="Helical" evidence="6">
    <location>
        <begin position="128"/>
        <end position="146"/>
    </location>
</feature>
<dbReference type="AlphaFoldDB" id="A0A2J6R2T6"/>
<feature type="transmembrane region" description="Helical" evidence="6">
    <location>
        <begin position="158"/>
        <end position="175"/>
    </location>
</feature>
<evidence type="ECO:0000256" key="1">
    <source>
        <dbReference type="ARBA" id="ARBA00004141"/>
    </source>
</evidence>
<dbReference type="PANTHER" id="PTHR48022">
    <property type="entry name" value="PLASTIDIC GLUCOSE TRANSPORTER 4"/>
    <property type="match status" value="1"/>
</dbReference>
<reference evidence="8 9" key="1">
    <citation type="submission" date="2016-04" db="EMBL/GenBank/DDBJ databases">
        <title>A degradative enzymes factory behind the ericoid mycorrhizal symbiosis.</title>
        <authorList>
            <consortium name="DOE Joint Genome Institute"/>
            <person name="Martino E."/>
            <person name="Morin E."/>
            <person name="Grelet G."/>
            <person name="Kuo A."/>
            <person name="Kohler A."/>
            <person name="Daghino S."/>
            <person name="Barry K."/>
            <person name="Choi C."/>
            <person name="Cichocki N."/>
            <person name="Clum A."/>
            <person name="Copeland A."/>
            <person name="Hainaut M."/>
            <person name="Haridas S."/>
            <person name="Labutti K."/>
            <person name="Lindquist E."/>
            <person name="Lipzen A."/>
            <person name="Khouja H.-R."/>
            <person name="Murat C."/>
            <person name="Ohm R."/>
            <person name="Olson A."/>
            <person name="Spatafora J."/>
            <person name="Veneault-Fourrey C."/>
            <person name="Henrissat B."/>
            <person name="Grigoriev I."/>
            <person name="Martin F."/>
            <person name="Perotto S."/>
        </authorList>
    </citation>
    <scope>NUCLEOTIDE SEQUENCE [LARGE SCALE GENOMIC DNA]</scope>
    <source>
        <strain evidence="8 9">F</strain>
    </source>
</reference>
<feature type="transmembrane region" description="Helical" evidence="6">
    <location>
        <begin position="303"/>
        <end position="324"/>
    </location>
</feature>
<dbReference type="PROSITE" id="PS50850">
    <property type="entry name" value="MFS"/>
    <property type="match status" value="1"/>
</dbReference>
<dbReference type="InterPro" id="IPR020846">
    <property type="entry name" value="MFS_dom"/>
</dbReference>
<evidence type="ECO:0000256" key="4">
    <source>
        <dbReference type="ARBA" id="ARBA00022989"/>
    </source>
</evidence>
<feature type="transmembrane region" description="Helical" evidence="6">
    <location>
        <begin position="344"/>
        <end position="366"/>
    </location>
</feature>
<protein>
    <submittedName>
        <fullName evidence="8">MFS general substrate transporter</fullName>
    </submittedName>
</protein>
<gene>
    <name evidence="8" type="ORF">L207DRAFT_557990</name>
</gene>
<keyword evidence="5 6" id="KW-0472">Membrane</keyword>
<comment type="similarity">
    <text evidence="2">Belongs to the major facilitator superfamily. Sugar transporter (TC 2.A.1.1) family.</text>
</comment>
<feature type="domain" description="Major facilitator superfamily (MFS) profile" evidence="7">
    <location>
        <begin position="53"/>
        <end position="435"/>
    </location>
</feature>